<accession>A0A370K2W2</accession>
<feature type="domain" description="Peptidase S53" evidence="10">
    <location>
        <begin position="291"/>
        <end position="793"/>
    </location>
</feature>
<evidence type="ECO:0000256" key="7">
    <source>
        <dbReference type="ARBA" id="ARBA00023145"/>
    </source>
</evidence>
<evidence type="ECO:0000256" key="5">
    <source>
        <dbReference type="ARBA" id="ARBA00022825"/>
    </source>
</evidence>
<dbReference type="PROSITE" id="PS51695">
    <property type="entry name" value="SEDOLISIN"/>
    <property type="match status" value="1"/>
</dbReference>
<dbReference type="GO" id="GO:0046872">
    <property type="term" value="F:metal ion binding"/>
    <property type="evidence" value="ECO:0007669"/>
    <property type="project" value="UniProtKB-KW"/>
</dbReference>
<dbReference type="Gene3D" id="3.40.50.200">
    <property type="entry name" value="Peptidase S8/S53 domain"/>
    <property type="match status" value="1"/>
</dbReference>
<dbReference type="SMART" id="SM00944">
    <property type="entry name" value="Pro-kuma_activ"/>
    <property type="match status" value="1"/>
</dbReference>
<dbReference type="InterPro" id="IPR030400">
    <property type="entry name" value="Sedolisin_dom"/>
</dbReference>
<keyword evidence="12" id="KW-1185">Reference proteome</keyword>
<dbReference type="GO" id="GO:0004252">
    <property type="term" value="F:serine-type endopeptidase activity"/>
    <property type="evidence" value="ECO:0007669"/>
    <property type="project" value="UniProtKB-UniRule"/>
</dbReference>
<dbReference type="PROSITE" id="PS00138">
    <property type="entry name" value="SUBTILASE_SER"/>
    <property type="match status" value="1"/>
</dbReference>
<evidence type="ECO:0000256" key="4">
    <source>
        <dbReference type="ARBA" id="ARBA00022801"/>
    </source>
</evidence>
<reference evidence="11 12" key="1">
    <citation type="submission" date="2018-07" db="EMBL/GenBank/DDBJ databases">
        <title>Dyella solisilvae sp. nov., isolated from the pine and broad-leaved mixed forest soil.</title>
        <authorList>
            <person name="Gao Z."/>
            <person name="Qiu L."/>
        </authorList>
    </citation>
    <scope>NUCLEOTIDE SEQUENCE [LARGE SCALE GENOMIC DNA]</scope>
    <source>
        <strain evidence="11 12">DHG54</strain>
    </source>
</reference>
<comment type="cofactor">
    <cofactor evidence="1">
        <name>Ca(2+)</name>
        <dbReference type="ChEBI" id="CHEBI:29108"/>
    </cofactor>
</comment>
<feature type="active site" description="Charge relay system" evidence="8">
    <location>
        <position position="640"/>
    </location>
</feature>
<dbReference type="InterPro" id="IPR023828">
    <property type="entry name" value="Peptidase_S8_Ser-AS"/>
</dbReference>
<dbReference type="EMBL" id="QQSY01000008">
    <property type="protein sequence ID" value="RDI96994.1"/>
    <property type="molecule type" value="Genomic_DNA"/>
</dbReference>
<dbReference type="Pfam" id="PF09286">
    <property type="entry name" value="Pro-kuma_activ"/>
    <property type="match status" value="1"/>
</dbReference>
<dbReference type="CDD" id="cd04056">
    <property type="entry name" value="Peptidases_S53"/>
    <property type="match status" value="1"/>
</dbReference>
<feature type="active site" description="Charge relay system" evidence="8">
    <location>
        <position position="378"/>
    </location>
</feature>
<evidence type="ECO:0000256" key="2">
    <source>
        <dbReference type="ARBA" id="ARBA00022670"/>
    </source>
</evidence>
<comment type="caution">
    <text evidence="11">The sequence shown here is derived from an EMBL/GenBank/DDBJ whole genome shotgun (WGS) entry which is preliminary data.</text>
</comment>
<dbReference type="PANTHER" id="PTHR14218">
    <property type="entry name" value="PROTEASE S8 TRIPEPTIDYL PEPTIDASE I CLN2"/>
    <property type="match status" value="1"/>
</dbReference>
<name>A0A370K2W2_9GAMM</name>
<keyword evidence="5 8" id="KW-0720">Serine protease</keyword>
<dbReference type="InterPro" id="IPR015366">
    <property type="entry name" value="S53_propep"/>
</dbReference>
<dbReference type="PANTHER" id="PTHR14218:SF15">
    <property type="entry name" value="TRIPEPTIDYL-PEPTIDASE 1"/>
    <property type="match status" value="1"/>
</dbReference>
<dbReference type="SUPFAM" id="SSF54897">
    <property type="entry name" value="Protease propeptides/inhibitors"/>
    <property type="match status" value="1"/>
</dbReference>
<evidence type="ECO:0000256" key="8">
    <source>
        <dbReference type="PROSITE-ProRule" id="PRU01032"/>
    </source>
</evidence>
<evidence type="ECO:0000313" key="12">
    <source>
        <dbReference type="Proteomes" id="UP000254711"/>
    </source>
</evidence>
<dbReference type="CDD" id="cd11377">
    <property type="entry name" value="Pro-peptidase_S53"/>
    <property type="match status" value="1"/>
</dbReference>
<evidence type="ECO:0000256" key="9">
    <source>
        <dbReference type="SAM" id="MobiDB-lite"/>
    </source>
</evidence>
<feature type="region of interest" description="Disordered" evidence="9">
    <location>
        <begin position="1"/>
        <end position="21"/>
    </location>
</feature>
<comment type="caution">
    <text evidence="8">Lacks conserved residue(s) required for the propagation of feature annotation.</text>
</comment>
<dbReference type="SUPFAM" id="SSF52743">
    <property type="entry name" value="Subtilisin-like"/>
    <property type="match status" value="1"/>
</dbReference>
<proteinExistence type="predicted"/>
<keyword evidence="4 8" id="KW-0378">Hydrolase</keyword>
<keyword evidence="2 8" id="KW-0645">Protease</keyword>
<sequence>MFLPVASREGKRRSGGPKRSWESIQGDCLFSSDLSRRRFMKIEHLYLCAAMSLALAGSPAIAAAQSNAATADLNTAEAPRVTQTVDNRVVSSLQHTHLALVDGATPTQSVADTTPMNHMHLILQRSAQRQSALDALIAAQHDPSSPKFHQWVTPEQFGKAFGVADADVTATTNWLRSQGFTVNGVYPNKLQIDFSGSAGQVRQAFHTTLQRYKINNDSHIANATDISVPSALKSVVVGVAGLNDIHPQPQHVAPKIGQFSASTQKFMLKEATASASGANPQAVNFTNGARGLVPYDVNKMYGTDQLYAAGLTGHGITIALVEDNSMVPDDWTNFVSQFNLGGYGGTFTQFQPQATGFTNCIDPNSIYGQEDDFEALLDAEYSTAMAPGATIWLASCADENSTNFFGGVFTAATNLINGPNRPNIISASYGYGEGYTDAASKTAIDLMWAQADAEGISVFVSSGDSGSNPSFNGFFINSAGIDANAFGTSPNDTVVGGTDTADILDGTTKKYFSSSFNTVYGSALSYVPEIPWNQSCGNEVAAKSLGYASSLAFCKAYENFDPYGYYITSEAGSGGPSSVDYKPAWQRQVHNAEKDQSRDVPDVALFGGSYGGYTWVIVCSYYYPCTPGFTGPTALIGGTSLSSPMFAGIQALIDQGLAAKGLPASQGNAAPTLYALAAEEYGGAKGGVPASLAACSADNGTKGTGKCVFHNITRGSIATQCVQQLPYVVTPDCYFYGTLPQAIYGPIQVGLTSTNVSKYNATTEAYAARPGWSFASGLGSVNAYNLLSAWKAFVNVQ</sequence>
<protein>
    <recommendedName>
        <fullName evidence="10">Peptidase S53 domain-containing protein</fullName>
    </recommendedName>
</protein>
<gene>
    <name evidence="11" type="ORF">DVT68_19080</name>
</gene>
<dbReference type="InterPro" id="IPR050819">
    <property type="entry name" value="Tripeptidyl-peptidase_I"/>
</dbReference>
<dbReference type="InterPro" id="IPR036852">
    <property type="entry name" value="Peptidase_S8/S53_dom_sf"/>
</dbReference>
<dbReference type="Proteomes" id="UP000254711">
    <property type="component" value="Unassembled WGS sequence"/>
</dbReference>
<dbReference type="GO" id="GO:0006508">
    <property type="term" value="P:proteolysis"/>
    <property type="evidence" value="ECO:0007669"/>
    <property type="project" value="UniProtKB-KW"/>
</dbReference>
<feature type="active site" description="Charge relay system" evidence="8">
    <location>
        <position position="374"/>
    </location>
</feature>
<keyword evidence="7" id="KW-0865">Zymogen</keyword>
<organism evidence="11 12">
    <name type="scientific">Dyella solisilvae</name>
    <dbReference type="NCBI Taxonomy" id="1920168"/>
    <lineage>
        <taxon>Bacteria</taxon>
        <taxon>Pseudomonadati</taxon>
        <taxon>Pseudomonadota</taxon>
        <taxon>Gammaproteobacteria</taxon>
        <taxon>Lysobacterales</taxon>
        <taxon>Rhodanobacteraceae</taxon>
        <taxon>Dyella</taxon>
    </lineage>
</organism>
<evidence type="ECO:0000259" key="10">
    <source>
        <dbReference type="PROSITE" id="PS51695"/>
    </source>
</evidence>
<dbReference type="AlphaFoldDB" id="A0A370K2W2"/>
<evidence type="ECO:0000313" key="11">
    <source>
        <dbReference type="EMBL" id="RDI96994.1"/>
    </source>
</evidence>
<evidence type="ECO:0000256" key="6">
    <source>
        <dbReference type="ARBA" id="ARBA00022837"/>
    </source>
</evidence>
<dbReference type="GO" id="GO:0008240">
    <property type="term" value="F:tripeptidyl-peptidase activity"/>
    <property type="evidence" value="ECO:0007669"/>
    <property type="project" value="TreeGrafter"/>
</dbReference>
<evidence type="ECO:0000256" key="1">
    <source>
        <dbReference type="ARBA" id="ARBA00001913"/>
    </source>
</evidence>
<keyword evidence="6" id="KW-0106">Calcium</keyword>
<evidence type="ECO:0000256" key="3">
    <source>
        <dbReference type="ARBA" id="ARBA00022723"/>
    </source>
</evidence>
<keyword evidence="3" id="KW-0479">Metal-binding</keyword>